<comment type="caution">
    <text evidence="4">The sequence shown here is derived from an EMBL/GenBank/DDBJ whole genome shotgun (WGS) entry which is preliminary data.</text>
</comment>
<dbReference type="InterPro" id="IPR015943">
    <property type="entry name" value="WD40/YVTN_repeat-like_dom_sf"/>
</dbReference>
<evidence type="ECO:0000259" key="3">
    <source>
        <dbReference type="Pfam" id="PF22494"/>
    </source>
</evidence>
<feature type="signal peptide" evidence="2">
    <location>
        <begin position="1"/>
        <end position="23"/>
    </location>
</feature>
<gene>
    <name evidence="4" type="ORF">FOF44_08290</name>
</gene>
<dbReference type="PANTHER" id="PTHR46928:SF1">
    <property type="entry name" value="MESENCHYME-SPECIFIC CELL SURFACE GLYCOPROTEIN"/>
    <property type="match status" value="1"/>
</dbReference>
<evidence type="ECO:0000256" key="2">
    <source>
        <dbReference type="SAM" id="SignalP"/>
    </source>
</evidence>
<dbReference type="Proteomes" id="UP000319828">
    <property type="component" value="Unassembled WGS sequence"/>
</dbReference>
<dbReference type="Pfam" id="PF22494">
    <property type="entry name" value="choice_anch_I"/>
    <property type="match status" value="1"/>
</dbReference>
<sequence>MNTKLLPVLSALVLNLSTFPSYALTMDLVGRYQTKIYGEAGAEIVDYHQTTQSAYVVNGAKNRIDIIKLDNLSTEAIKDSYTANTLKANQLALPKEVITTNNQTMQLGSANSLSIYDDWLAVAVANKEKQENGAVLFYHIKEDQPKLLKSVEVGALPDMVTFTPDGSKVVVANEGEPTNDYQHDPVGSVGVIAFDKNGPVDTAVLLMFDKFEKQKDQLIKQGFKYASPKGHSLAQDIEPEYITVSKNSRYAWVSLQDNNALAKVDLEKSNIDAIYPLGLKDYSLEKNGIDASDKDETINIQPWQGVYGLYQPDTIHIYTVNGKSYIVTANEGDSRDWWFEASDQQTCIDAGGRDYDEEDGCLAYSEETRAAKLPLAEDNPAKQNMGKQALGRLKVTKAMGDEDGDGFYEKIVSFGARSFSIWDEQGLQIFDSGNQFAKVIAERFPDSFNNNETENKMDNRSDDKGSEPEALAVGEVDGKTYAFIGLERMGGIMIYDISQPNQSKFVDYHLNRDLSVNFEIDDSTQPISLKGDYEKAGDLAPEGMRFISKQESPTKQALLLVANEVSGSVSVYQLK</sequence>
<proteinExistence type="predicted"/>
<evidence type="ECO:0000256" key="1">
    <source>
        <dbReference type="SAM" id="MobiDB-lite"/>
    </source>
</evidence>
<dbReference type="NCBIfam" id="NF038117">
    <property type="entry name" value="choice_anch_I"/>
    <property type="match status" value="1"/>
</dbReference>
<dbReference type="InterPro" id="IPR052956">
    <property type="entry name" value="Mesenchyme-surface_protein"/>
</dbReference>
<feature type="region of interest" description="Disordered" evidence="1">
    <location>
        <begin position="447"/>
        <end position="470"/>
    </location>
</feature>
<keyword evidence="2" id="KW-0732">Signal</keyword>
<dbReference type="InterPro" id="IPR055188">
    <property type="entry name" value="Choice_anch_I"/>
</dbReference>
<reference evidence="4 5" key="1">
    <citation type="submission" date="2019-07" db="EMBL/GenBank/DDBJ databases">
        <title>The draft genome sequence of Vibrio algivorus M1486.</title>
        <authorList>
            <person name="Meng X."/>
        </authorList>
    </citation>
    <scope>NUCLEOTIDE SEQUENCE [LARGE SCALE GENOMIC DNA]</scope>
    <source>
        <strain evidence="4 5">M1486</strain>
    </source>
</reference>
<dbReference type="SUPFAM" id="SSF75011">
    <property type="entry name" value="3-carboxy-cis,cis-mucoante lactonizing enzyme"/>
    <property type="match status" value="1"/>
</dbReference>
<evidence type="ECO:0000313" key="4">
    <source>
        <dbReference type="EMBL" id="TVO37063.1"/>
    </source>
</evidence>
<feature type="domain" description="Choice-of-anchor I" evidence="3">
    <location>
        <begin position="43"/>
        <end position="573"/>
    </location>
</feature>
<organism evidence="4 5">
    <name type="scientific">Vibrio algivorus</name>
    <dbReference type="NCBI Taxonomy" id="1667024"/>
    <lineage>
        <taxon>Bacteria</taxon>
        <taxon>Pseudomonadati</taxon>
        <taxon>Pseudomonadota</taxon>
        <taxon>Gammaproteobacteria</taxon>
        <taxon>Vibrionales</taxon>
        <taxon>Vibrionaceae</taxon>
        <taxon>Vibrio</taxon>
    </lineage>
</organism>
<dbReference type="OrthoDB" id="9803927at2"/>
<dbReference type="PANTHER" id="PTHR46928">
    <property type="entry name" value="MESENCHYME-SPECIFIC CELL SURFACE GLYCOPROTEIN"/>
    <property type="match status" value="1"/>
</dbReference>
<dbReference type="Gene3D" id="2.130.10.10">
    <property type="entry name" value="YVTN repeat-like/Quinoprotein amine dehydrogenase"/>
    <property type="match status" value="1"/>
</dbReference>
<evidence type="ECO:0000313" key="5">
    <source>
        <dbReference type="Proteomes" id="UP000319828"/>
    </source>
</evidence>
<dbReference type="RefSeq" id="WP_144388046.1">
    <property type="nucleotide sequence ID" value="NZ_CANNCB010000008.1"/>
</dbReference>
<protein>
    <submittedName>
        <fullName evidence="4">Alkaline phosphatase</fullName>
    </submittedName>
</protein>
<feature type="chain" id="PRO_5021699357" evidence="2">
    <location>
        <begin position="24"/>
        <end position="575"/>
    </location>
</feature>
<feature type="compositionally biased region" description="Basic and acidic residues" evidence="1">
    <location>
        <begin position="453"/>
        <end position="467"/>
    </location>
</feature>
<dbReference type="AlphaFoldDB" id="A0A557P8S2"/>
<accession>A0A557P8S2</accession>
<dbReference type="EMBL" id="VMKJ01000012">
    <property type="protein sequence ID" value="TVO37063.1"/>
    <property type="molecule type" value="Genomic_DNA"/>
</dbReference>
<name>A0A557P8S2_9VIBR</name>